<sequence length="502" mass="57704">MKIENIYVKKLVSQYREISLLNNVSALLSWDLEVNLPSRAMEARSAQSAYLTKLTSDKWLDTDFKKTLEKAQEARNLNAHEKAIVRNLVQGAKFYHRVPQETIVNLSETTSKAFFAWREAREKNKYKLFEPHLKKVIALSKIIAEHIGYSDKPYDALLDMYEPGFTTKEGKVIFGSLVKELGALLTKIKKSQAYLIDENKLLTTEYSPTYQKQIADFVLNKIGYDFSAGRMDVAAHPFTIELGAGDVRITNRYSPHNFIESVMVAMHEGGHALYEQGIVREFDGTPLAGGVSLGIHESQSRFWENQVGRSREFVEFLEPVLKAFYQKELNAETAESLSKAFNMVRPSLIRVEADEVTYNLHIALRFELEEAIINGKIKVEDLPEVWRTKMKKYLGVEPKSDSEGVLQDVHWSHGSFGYFPTYTLGNLYAAQFTFFMKRELALAKLIREGDFGTILSWQRKNIHQYGSLYWPKELVKRVTGKPLSPDYFLDYLKKKYSEMYSL</sequence>
<dbReference type="PROSITE" id="PS52034">
    <property type="entry name" value="PEPTIDASE_M32"/>
    <property type="match status" value="1"/>
</dbReference>
<comment type="cofactor">
    <cofactor evidence="2">
        <name>Zn(2+)</name>
        <dbReference type="ChEBI" id="CHEBI:29105"/>
    </cofactor>
    <text evidence="2">Binds 1 zinc ion per subunit.</text>
</comment>
<feature type="active site" description="Proton donor/acceptor" evidence="3">
    <location>
        <position position="268"/>
    </location>
</feature>
<dbReference type="PANTHER" id="PTHR34217">
    <property type="entry name" value="METAL-DEPENDENT CARBOXYPEPTIDASE"/>
    <property type="match status" value="1"/>
</dbReference>
<comment type="caution">
    <text evidence="4">The sequence shown here is derived from an EMBL/GenBank/DDBJ whole genome shotgun (WGS) entry which is preliminary data.</text>
</comment>
<dbReference type="SUPFAM" id="SSF55486">
    <property type="entry name" value="Metalloproteases ('zincins'), catalytic domain"/>
    <property type="match status" value="1"/>
</dbReference>
<dbReference type="Gene3D" id="1.10.1370.30">
    <property type="match status" value="1"/>
</dbReference>
<dbReference type="Pfam" id="PF02074">
    <property type="entry name" value="Peptidase_M32"/>
    <property type="match status" value="1"/>
</dbReference>
<keyword evidence="1" id="KW-0121">Carboxypeptidase</keyword>
<dbReference type="PRINTS" id="PR00998">
    <property type="entry name" value="CRBOXYPTASET"/>
</dbReference>
<feature type="binding site" evidence="2">
    <location>
        <position position="297"/>
    </location>
    <ligand>
        <name>Zn(2+)</name>
        <dbReference type="ChEBI" id="CHEBI:29105"/>
        <note>catalytic</note>
    </ligand>
</feature>
<organism evidence="4 5">
    <name type="scientific">Candidatus Woesebacteria bacterium RIFCSPHIGHO2_01_FULL_44_21</name>
    <dbReference type="NCBI Taxonomy" id="1802503"/>
    <lineage>
        <taxon>Bacteria</taxon>
        <taxon>Candidatus Woeseibacteriota</taxon>
    </lineage>
</organism>
<evidence type="ECO:0000256" key="2">
    <source>
        <dbReference type="PIRSR" id="PIRSR006615-1"/>
    </source>
</evidence>
<evidence type="ECO:0000313" key="4">
    <source>
        <dbReference type="EMBL" id="OGM32482.1"/>
    </source>
</evidence>
<evidence type="ECO:0000313" key="5">
    <source>
        <dbReference type="Proteomes" id="UP000178870"/>
    </source>
</evidence>
<keyword evidence="1" id="KW-0482">Metalloprotease</keyword>
<protein>
    <recommendedName>
        <fullName evidence="1">Metal-dependent carboxypeptidase</fullName>
        <ecNumber evidence="1">3.4.17.19</ecNumber>
    </recommendedName>
</protein>
<keyword evidence="1 2" id="KW-0479">Metal-binding</keyword>
<dbReference type="CDD" id="cd06460">
    <property type="entry name" value="M32_Taq"/>
    <property type="match status" value="1"/>
</dbReference>
<keyword evidence="2" id="KW-0862">Zinc</keyword>
<comment type="function">
    <text evidence="1">Broad specificity carboxypetidase that releases amino acids sequentially from the C-terminus, including neutral, aromatic, polar and basic residues.</text>
</comment>
<evidence type="ECO:0000256" key="1">
    <source>
        <dbReference type="PIRNR" id="PIRNR006615"/>
    </source>
</evidence>
<gene>
    <name evidence="4" type="ORF">A2803_03360</name>
</gene>
<dbReference type="AlphaFoldDB" id="A0A1F7YYS7"/>
<dbReference type="GO" id="GO:0046872">
    <property type="term" value="F:metal ion binding"/>
    <property type="evidence" value="ECO:0007669"/>
    <property type="project" value="UniProtKB-KW"/>
</dbReference>
<dbReference type="Proteomes" id="UP000178870">
    <property type="component" value="Unassembled WGS sequence"/>
</dbReference>
<dbReference type="PANTHER" id="PTHR34217:SF1">
    <property type="entry name" value="CARBOXYPEPTIDASE 1"/>
    <property type="match status" value="1"/>
</dbReference>
<dbReference type="GO" id="GO:0006508">
    <property type="term" value="P:proteolysis"/>
    <property type="evidence" value="ECO:0007669"/>
    <property type="project" value="UniProtKB-UniRule"/>
</dbReference>
<dbReference type="EC" id="3.4.17.19" evidence="1"/>
<comment type="similarity">
    <text evidence="1">Belongs to the peptidase M32 family.</text>
</comment>
<keyword evidence="1" id="KW-0378">Hydrolase</keyword>
<evidence type="ECO:0000256" key="3">
    <source>
        <dbReference type="PIRSR" id="PIRSR006615-2"/>
    </source>
</evidence>
<dbReference type="PIRSF" id="PIRSF006615">
    <property type="entry name" value="Zn_crbxpep_Taq"/>
    <property type="match status" value="1"/>
</dbReference>
<accession>A0A1F7YYS7</accession>
<dbReference type="EMBL" id="MGGP01000014">
    <property type="protein sequence ID" value="OGM32482.1"/>
    <property type="molecule type" value="Genomic_DNA"/>
</dbReference>
<dbReference type="GO" id="GO:0004181">
    <property type="term" value="F:metallocarboxypeptidase activity"/>
    <property type="evidence" value="ECO:0007669"/>
    <property type="project" value="UniProtKB-UniRule"/>
</dbReference>
<feature type="binding site" evidence="2">
    <location>
        <position position="271"/>
    </location>
    <ligand>
        <name>Zn(2+)</name>
        <dbReference type="ChEBI" id="CHEBI:29105"/>
        <note>catalytic</note>
    </ligand>
</feature>
<dbReference type="InterPro" id="IPR001333">
    <property type="entry name" value="Peptidase_M32_Taq"/>
</dbReference>
<comment type="catalytic activity">
    <reaction evidence="1">
        <text>Release of a C-terminal amino acid with broad specificity, except for -Pro.</text>
        <dbReference type="EC" id="3.4.17.19"/>
    </reaction>
</comment>
<keyword evidence="1" id="KW-0645">Protease</keyword>
<proteinExistence type="inferred from homology"/>
<feature type="binding site" evidence="2">
    <location>
        <position position="267"/>
    </location>
    <ligand>
        <name>Zn(2+)</name>
        <dbReference type="ChEBI" id="CHEBI:29105"/>
        <note>catalytic</note>
    </ligand>
</feature>
<name>A0A1F7YYS7_9BACT</name>
<reference evidence="4 5" key="1">
    <citation type="journal article" date="2016" name="Nat. Commun.">
        <title>Thousands of microbial genomes shed light on interconnected biogeochemical processes in an aquifer system.</title>
        <authorList>
            <person name="Anantharaman K."/>
            <person name="Brown C.T."/>
            <person name="Hug L.A."/>
            <person name="Sharon I."/>
            <person name="Castelle C.J."/>
            <person name="Probst A.J."/>
            <person name="Thomas B.C."/>
            <person name="Singh A."/>
            <person name="Wilkins M.J."/>
            <person name="Karaoz U."/>
            <person name="Brodie E.L."/>
            <person name="Williams K.H."/>
            <person name="Hubbard S.S."/>
            <person name="Banfield J.F."/>
        </authorList>
    </citation>
    <scope>NUCLEOTIDE SEQUENCE [LARGE SCALE GENOMIC DNA]</scope>
</reference>